<evidence type="ECO:0000313" key="1">
    <source>
        <dbReference type="EMBL" id="EOA54467.1"/>
    </source>
</evidence>
<dbReference type="HOGENOM" id="CLU_2680027_0_0_10"/>
<dbReference type="Proteomes" id="UP000017831">
    <property type="component" value="Unassembled WGS sequence"/>
</dbReference>
<keyword evidence="2" id="KW-1185">Reference proteome</keyword>
<protein>
    <submittedName>
        <fullName evidence="1">Uncharacterized protein</fullName>
    </submittedName>
</protein>
<sequence length="74" mass="8552">MIKIYVRFSIRTCKEGNNKISSFSKVTDVPQMSFLKFAKQEIAHAHKIGCYSMARNYGTAIRSFKKQYTHLQSS</sequence>
<name>U6REI1_9BACT</name>
<dbReference type="RefSeq" id="WP_005941214.1">
    <property type="nucleotide sequence ID" value="NZ_KB890325.1"/>
</dbReference>
<dbReference type="GeneID" id="60061717"/>
<reference evidence="1 2" key="1">
    <citation type="submission" date="2013-04" db="EMBL/GenBank/DDBJ databases">
        <title>The Genome Sequence of Bacteroides massiliensis DSM 17679.</title>
        <authorList>
            <consortium name="The Broad Institute Genomics Platform"/>
            <person name="Earl A."/>
            <person name="Ward D."/>
            <person name="Feldgarden M."/>
            <person name="Gevers D."/>
            <person name="Martens E."/>
            <person name="Fenner L."/>
            <person name="Roux V."/>
            <person name="Mallet M.N."/>
            <person name="Raoult D."/>
            <person name="Walker B."/>
            <person name="Young S."/>
            <person name="Zeng Q."/>
            <person name="Gargeya S."/>
            <person name="Fitzgerald M."/>
            <person name="Haas B."/>
            <person name="Abouelleil A."/>
            <person name="Allen A.W."/>
            <person name="Alvarado L."/>
            <person name="Arachchi H.M."/>
            <person name="Berlin A.M."/>
            <person name="Chapman S.B."/>
            <person name="Gainer-Dewar J."/>
            <person name="Goldberg J."/>
            <person name="Griggs A."/>
            <person name="Gujja S."/>
            <person name="Hansen M."/>
            <person name="Howarth C."/>
            <person name="Imamovic A."/>
            <person name="Ireland A."/>
            <person name="Larimer J."/>
            <person name="McCowan C."/>
            <person name="Murphy C."/>
            <person name="Pearson M."/>
            <person name="Poon T.W."/>
            <person name="Priest M."/>
            <person name="Roberts A."/>
            <person name="Saif S."/>
            <person name="Shea T."/>
            <person name="Sisk P."/>
            <person name="Sykes S."/>
            <person name="Wortman J."/>
            <person name="Nusbaum C."/>
            <person name="Birren B."/>
        </authorList>
    </citation>
    <scope>NUCLEOTIDE SEQUENCE [LARGE SCALE GENOMIC DNA]</scope>
    <source>
        <strain evidence="2">B84634 / Timone 84634 / DSM 17679 / JCM 13223</strain>
    </source>
</reference>
<comment type="caution">
    <text evidence="1">The sequence shown here is derived from an EMBL/GenBank/DDBJ whole genome shotgun (WGS) entry which is preliminary data.</text>
</comment>
<dbReference type="PATRIC" id="fig|1121098.3.peg.2387"/>
<dbReference type="STRING" id="1121098.HMPREF1534_02346"/>
<evidence type="ECO:0000313" key="2">
    <source>
        <dbReference type="Proteomes" id="UP000017831"/>
    </source>
</evidence>
<proteinExistence type="predicted"/>
<gene>
    <name evidence="1" type="ORF">HMPREF1534_02346</name>
</gene>
<dbReference type="AlphaFoldDB" id="U6REI1"/>
<accession>U6REI1</accession>
<dbReference type="EMBL" id="AQHY01000026">
    <property type="protein sequence ID" value="EOA54467.1"/>
    <property type="molecule type" value="Genomic_DNA"/>
</dbReference>
<organism evidence="1 2">
    <name type="scientific">Phocaeicola massiliensis B84634 = Timone 84634 = DSM 17679 = JCM 13223</name>
    <dbReference type="NCBI Taxonomy" id="1121098"/>
    <lineage>
        <taxon>Bacteria</taxon>
        <taxon>Pseudomonadati</taxon>
        <taxon>Bacteroidota</taxon>
        <taxon>Bacteroidia</taxon>
        <taxon>Bacteroidales</taxon>
        <taxon>Bacteroidaceae</taxon>
        <taxon>Phocaeicola</taxon>
    </lineage>
</organism>